<evidence type="ECO:0000256" key="5">
    <source>
        <dbReference type="ARBA" id="ARBA00023242"/>
    </source>
</evidence>
<sequence length="152" mass="17511">MFKEFASECENIGAHFDTRNQRVRCLAHVVNLACQDALAVLKTIRVTDVDISRLSDFVFDSQSDETDSDTTTSESSEEETSRSDIGIEPKQSLYSRIRTAIQMVRKSAVLRESFKEACLLKRVKHKMLTLDAPHRWNSTFYMLQRVSEMREV</sequence>
<accession>A0A8J2KQ18</accession>
<dbReference type="OrthoDB" id="1607513at2759"/>
<dbReference type="InterPro" id="IPR052035">
    <property type="entry name" value="ZnF_BED_domain_contain"/>
</dbReference>
<keyword evidence="2" id="KW-0479">Metal-binding</keyword>
<reference evidence="7" key="1">
    <citation type="submission" date="2021-06" db="EMBL/GenBank/DDBJ databases">
        <authorList>
            <person name="Hodson N. C."/>
            <person name="Mongue J. A."/>
            <person name="Jaron S. K."/>
        </authorList>
    </citation>
    <scope>NUCLEOTIDE SEQUENCE</scope>
</reference>
<evidence type="ECO:0000256" key="1">
    <source>
        <dbReference type="ARBA" id="ARBA00004123"/>
    </source>
</evidence>
<dbReference type="AlphaFoldDB" id="A0A8J2KQ18"/>
<proteinExistence type="predicted"/>
<dbReference type="EMBL" id="CAJVCH010395181">
    <property type="protein sequence ID" value="CAG7817476.1"/>
    <property type="molecule type" value="Genomic_DNA"/>
</dbReference>
<evidence type="ECO:0000256" key="3">
    <source>
        <dbReference type="ARBA" id="ARBA00022771"/>
    </source>
</evidence>
<feature type="region of interest" description="Disordered" evidence="6">
    <location>
        <begin position="61"/>
        <end position="88"/>
    </location>
</feature>
<dbReference type="PANTHER" id="PTHR46481:SF10">
    <property type="entry name" value="ZINC FINGER BED DOMAIN-CONTAINING PROTEIN 39"/>
    <property type="match status" value="1"/>
</dbReference>
<comment type="caution">
    <text evidence="7">The sequence shown here is derived from an EMBL/GenBank/DDBJ whole genome shotgun (WGS) entry which is preliminary data.</text>
</comment>
<keyword evidence="8" id="KW-1185">Reference proteome</keyword>
<dbReference type="PANTHER" id="PTHR46481">
    <property type="entry name" value="ZINC FINGER BED DOMAIN-CONTAINING PROTEIN 4"/>
    <property type="match status" value="1"/>
</dbReference>
<dbReference type="GO" id="GO:0008270">
    <property type="term" value="F:zinc ion binding"/>
    <property type="evidence" value="ECO:0007669"/>
    <property type="project" value="UniProtKB-KW"/>
</dbReference>
<evidence type="ECO:0000256" key="2">
    <source>
        <dbReference type="ARBA" id="ARBA00022723"/>
    </source>
</evidence>
<dbReference type="Proteomes" id="UP000708208">
    <property type="component" value="Unassembled WGS sequence"/>
</dbReference>
<keyword evidence="3" id="KW-0863">Zinc-finger</keyword>
<evidence type="ECO:0000256" key="4">
    <source>
        <dbReference type="ARBA" id="ARBA00022833"/>
    </source>
</evidence>
<feature type="non-terminal residue" evidence="7">
    <location>
        <position position="1"/>
    </location>
</feature>
<comment type="subcellular location">
    <subcellularLocation>
        <location evidence="1">Nucleus</location>
    </subcellularLocation>
</comment>
<evidence type="ECO:0000313" key="8">
    <source>
        <dbReference type="Proteomes" id="UP000708208"/>
    </source>
</evidence>
<protein>
    <recommendedName>
        <fullName evidence="9">Transposase</fullName>
    </recommendedName>
</protein>
<keyword evidence="4" id="KW-0862">Zinc</keyword>
<name>A0A8J2KQ18_9HEXA</name>
<gene>
    <name evidence="7" type="ORF">AFUS01_LOCUS28042</name>
</gene>
<evidence type="ECO:0000313" key="7">
    <source>
        <dbReference type="EMBL" id="CAG7817476.1"/>
    </source>
</evidence>
<evidence type="ECO:0000256" key="6">
    <source>
        <dbReference type="SAM" id="MobiDB-lite"/>
    </source>
</evidence>
<organism evidence="7 8">
    <name type="scientific">Allacma fusca</name>
    <dbReference type="NCBI Taxonomy" id="39272"/>
    <lineage>
        <taxon>Eukaryota</taxon>
        <taxon>Metazoa</taxon>
        <taxon>Ecdysozoa</taxon>
        <taxon>Arthropoda</taxon>
        <taxon>Hexapoda</taxon>
        <taxon>Collembola</taxon>
        <taxon>Symphypleona</taxon>
        <taxon>Sminthuridae</taxon>
        <taxon>Allacma</taxon>
    </lineage>
</organism>
<keyword evidence="5" id="KW-0539">Nucleus</keyword>
<evidence type="ECO:0008006" key="9">
    <source>
        <dbReference type="Google" id="ProtNLM"/>
    </source>
</evidence>
<dbReference type="GO" id="GO:0005634">
    <property type="term" value="C:nucleus"/>
    <property type="evidence" value="ECO:0007669"/>
    <property type="project" value="UniProtKB-SubCell"/>
</dbReference>